<sequence>MGRYFNPVESYFGVGELNRLGQILQSVSTPMQHILLITRGGNFAETAEHTILMEQLKDKQVQTLSVEIANPDVEDLYALLQQTGGKKFDAIVALGGGSVLDLGKSMAACNHLTFQHVEELRQAIISSSYLDNSHICPWVAIPTTAGTGSEVTPWATIWDRANGIKYSVDGKPLFARFAIIDPNLTLSLPVRTSIISGLDAICHATEAYWSKSTNVISRQFALEAIRLIVPNLAALYEDPTNVQLRTYVAQGSFFAGLAFSNTKTTACHSISYPITLLYGIDHGIAASMTLASMMEWNKAEIIEIDKLVAAFGVKNVADVADVIAAIYTKSGFSTRLRDYNVPQDGIVDIVERAYTKGRMDNNPRAITKEQLEQLLLTIY</sequence>
<dbReference type="PANTHER" id="PTHR11496:SF103">
    <property type="entry name" value="DEHYDROGENASE, PUTATIVE-RELATED"/>
    <property type="match status" value="1"/>
</dbReference>
<dbReference type="SUPFAM" id="SSF56796">
    <property type="entry name" value="Dehydroquinate synthase-like"/>
    <property type="match status" value="1"/>
</dbReference>
<proteinExistence type="predicted"/>
<dbReference type="PANTHER" id="PTHR11496">
    <property type="entry name" value="ALCOHOL DEHYDROGENASE"/>
    <property type="match status" value="1"/>
</dbReference>
<dbReference type="RefSeq" id="WP_377769923.1">
    <property type="nucleotide sequence ID" value="NZ_JBHUHO010000010.1"/>
</dbReference>
<gene>
    <name evidence="4" type="ORF">ACFSJH_03965</name>
</gene>
<dbReference type="InterPro" id="IPR018211">
    <property type="entry name" value="ADH_Fe_CS"/>
</dbReference>
<evidence type="ECO:0000256" key="1">
    <source>
        <dbReference type="ARBA" id="ARBA00023002"/>
    </source>
</evidence>
<evidence type="ECO:0000313" key="4">
    <source>
        <dbReference type="EMBL" id="MFD2114897.1"/>
    </source>
</evidence>
<accession>A0ABW4YGU2</accession>
<feature type="domain" description="Alcohol dehydrogenase iron-type/glycerol dehydrogenase GldA" evidence="2">
    <location>
        <begin position="7"/>
        <end position="182"/>
    </location>
</feature>
<dbReference type="InterPro" id="IPR035873">
    <property type="entry name" value="PhpC"/>
</dbReference>
<protein>
    <submittedName>
        <fullName evidence="4">Phosphonoacetaldehyde reductase</fullName>
    </submittedName>
</protein>
<evidence type="ECO:0000259" key="3">
    <source>
        <dbReference type="Pfam" id="PF25137"/>
    </source>
</evidence>
<evidence type="ECO:0000313" key="5">
    <source>
        <dbReference type="Proteomes" id="UP001597362"/>
    </source>
</evidence>
<dbReference type="InterPro" id="IPR056798">
    <property type="entry name" value="ADH_Fe_C"/>
</dbReference>
<dbReference type="EMBL" id="JBHUHO010000010">
    <property type="protein sequence ID" value="MFD2114897.1"/>
    <property type="molecule type" value="Genomic_DNA"/>
</dbReference>
<name>A0ABW4YGU2_9BACL</name>
<organism evidence="4 5">
    <name type="scientific">Paenibacillus yanchengensis</name>
    <dbReference type="NCBI Taxonomy" id="2035833"/>
    <lineage>
        <taxon>Bacteria</taxon>
        <taxon>Bacillati</taxon>
        <taxon>Bacillota</taxon>
        <taxon>Bacilli</taxon>
        <taxon>Bacillales</taxon>
        <taxon>Paenibacillaceae</taxon>
        <taxon>Paenibacillus</taxon>
    </lineage>
</organism>
<dbReference type="Pfam" id="PF00465">
    <property type="entry name" value="Fe-ADH"/>
    <property type="match status" value="1"/>
</dbReference>
<keyword evidence="1" id="KW-0560">Oxidoreductase</keyword>
<dbReference type="Gene3D" id="1.20.1090.10">
    <property type="entry name" value="Dehydroquinate synthase-like - alpha domain"/>
    <property type="match status" value="1"/>
</dbReference>
<dbReference type="PROSITE" id="PS00913">
    <property type="entry name" value="ADH_IRON_1"/>
    <property type="match status" value="1"/>
</dbReference>
<dbReference type="Proteomes" id="UP001597362">
    <property type="component" value="Unassembled WGS sequence"/>
</dbReference>
<comment type="caution">
    <text evidence="4">The sequence shown here is derived from an EMBL/GenBank/DDBJ whole genome shotgun (WGS) entry which is preliminary data.</text>
</comment>
<dbReference type="InterPro" id="IPR001670">
    <property type="entry name" value="ADH_Fe/GldA"/>
</dbReference>
<dbReference type="Pfam" id="PF25137">
    <property type="entry name" value="ADH_Fe_C"/>
    <property type="match status" value="1"/>
</dbReference>
<dbReference type="CDD" id="cd08182">
    <property type="entry name" value="HEPD"/>
    <property type="match status" value="1"/>
</dbReference>
<evidence type="ECO:0000259" key="2">
    <source>
        <dbReference type="Pfam" id="PF00465"/>
    </source>
</evidence>
<keyword evidence="5" id="KW-1185">Reference proteome</keyword>
<reference evidence="5" key="1">
    <citation type="journal article" date="2019" name="Int. J. Syst. Evol. Microbiol.">
        <title>The Global Catalogue of Microorganisms (GCM) 10K type strain sequencing project: providing services to taxonomists for standard genome sequencing and annotation.</title>
        <authorList>
            <consortium name="The Broad Institute Genomics Platform"/>
            <consortium name="The Broad Institute Genome Sequencing Center for Infectious Disease"/>
            <person name="Wu L."/>
            <person name="Ma J."/>
        </authorList>
    </citation>
    <scope>NUCLEOTIDE SEQUENCE [LARGE SCALE GENOMIC DNA]</scope>
    <source>
        <strain evidence="5">GH52</strain>
    </source>
</reference>
<dbReference type="Gene3D" id="3.40.50.1970">
    <property type="match status" value="1"/>
</dbReference>
<feature type="domain" description="Fe-containing alcohol dehydrogenase-like C-terminal" evidence="3">
    <location>
        <begin position="194"/>
        <end position="378"/>
    </location>
</feature>
<dbReference type="InterPro" id="IPR039697">
    <property type="entry name" value="Alcohol_dehydrogenase_Fe"/>
</dbReference>